<keyword evidence="1" id="KW-0812">Transmembrane</keyword>
<dbReference type="EMBL" id="MFUY01000027">
    <property type="protein sequence ID" value="OGI85605.1"/>
    <property type="molecule type" value="Genomic_DNA"/>
</dbReference>
<feature type="transmembrane region" description="Helical" evidence="1">
    <location>
        <begin position="7"/>
        <end position="27"/>
    </location>
</feature>
<evidence type="ECO:0000313" key="3">
    <source>
        <dbReference type="EMBL" id="OGI85605.1"/>
    </source>
</evidence>
<keyword evidence="1" id="KW-1133">Transmembrane helix</keyword>
<name>A0A1F6WV17_9BACT</name>
<evidence type="ECO:0000256" key="1">
    <source>
        <dbReference type="SAM" id="Phobius"/>
    </source>
</evidence>
<dbReference type="STRING" id="1801774.A3A05_01630"/>
<dbReference type="AlphaFoldDB" id="A0A1F6WV17"/>
<dbReference type="Gene3D" id="3.60.15.10">
    <property type="entry name" value="Ribonuclease Z/Hydroxyacylglutathione hydrolase-like"/>
    <property type="match status" value="1"/>
</dbReference>
<dbReference type="PANTHER" id="PTHR30619">
    <property type="entry name" value="DNA INTERNALIZATION/COMPETENCE PROTEIN COMEC/REC2"/>
    <property type="match status" value="1"/>
</dbReference>
<comment type="caution">
    <text evidence="3">The sequence shown here is derived from an EMBL/GenBank/DDBJ whole genome shotgun (WGS) entry which is preliminary data.</text>
</comment>
<dbReference type="InterPro" id="IPR001279">
    <property type="entry name" value="Metallo-B-lactamas"/>
</dbReference>
<dbReference type="Proteomes" id="UP000176187">
    <property type="component" value="Unassembled WGS sequence"/>
</dbReference>
<dbReference type="InterPro" id="IPR052159">
    <property type="entry name" value="Competence_DNA_uptake"/>
</dbReference>
<dbReference type="SMART" id="SM00849">
    <property type="entry name" value="Lactamase_B"/>
    <property type="match status" value="1"/>
</dbReference>
<proteinExistence type="predicted"/>
<dbReference type="SUPFAM" id="SSF56281">
    <property type="entry name" value="Metallo-hydrolase/oxidoreductase"/>
    <property type="match status" value="1"/>
</dbReference>
<evidence type="ECO:0000313" key="4">
    <source>
        <dbReference type="Proteomes" id="UP000176187"/>
    </source>
</evidence>
<protein>
    <recommendedName>
        <fullName evidence="2">Metallo-beta-lactamase domain-containing protein</fullName>
    </recommendedName>
</protein>
<feature type="domain" description="Metallo-beta-lactamase" evidence="2">
    <location>
        <begin position="45"/>
        <end position="243"/>
    </location>
</feature>
<dbReference type="InterPro" id="IPR036866">
    <property type="entry name" value="RibonucZ/Hydroxyglut_hydro"/>
</dbReference>
<sequence>MFKKVKKYGLFISVFLLLLAVIFILYLDWQSSHRKLTFAMLNIGQGDALFIESPTGTQILVDAGPPKKILSALARVMSPFDRHIDGVIITNPDQDHIGGFSDVLSLYKVGKVFEPGTISDSKTFQNLQDEIKNKKIPKFLARRGMRLHLGGGAALDILFPDRDVSLWDTNDGSIVAKLSYGETSMMLTGDASIKTEKIILAANSDNQLQSTILKVGHHGSRTSTSNSFVKMIAPAYALISDGQKNKYGHPHKETLDTLVQFGVKVMRTDLLGTIIMKSDGQNLKFSFNK</sequence>
<evidence type="ECO:0000259" key="2">
    <source>
        <dbReference type="SMART" id="SM00849"/>
    </source>
</evidence>
<organism evidence="3 4">
    <name type="scientific">Candidatus Nomurabacteria bacterium RIFCSPLOWO2_01_FULL_41_12</name>
    <dbReference type="NCBI Taxonomy" id="1801774"/>
    <lineage>
        <taxon>Bacteria</taxon>
        <taxon>Candidatus Nomuraibacteriota</taxon>
    </lineage>
</organism>
<dbReference type="PANTHER" id="PTHR30619:SF1">
    <property type="entry name" value="RECOMBINATION PROTEIN 2"/>
    <property type="match status" value="1"/>
</dbReference>
<dbReference type="Pfam" id="PF00753">
    <property type="entry name" value="Lactamase_B"/>
    <property type="match status" value="1"/>
</dbReference>
<dbReference type="CDD" id="cd07731">
    <property type="entry name" value="ComA-like_MBL-fold"/>
    <property type="match status" value="1"/>
</dbReference>
<reference evidence="3 4" key="1">
    <citation type="journal article" date="2016" name="Nat. Commun.">
        <title>Thousands of microbial genomes shed light on interconnected biogeochemical processes in an aquifer system.</title>
        <authorList>
            <person name="Anantharaman K."/>
            <person name="Brown C.T."/>
            <person name="Hug L.A."/>
            <person name="Sharon I."/>
            <person name="Castelle C.J."/>
            <person name="Probst A.J."/>
            <person name="Thomas B.C."/>
            <person name="Singh A."/>
            <person name="Wilkins M.J."/>
            <person name="Karaoz U."/>
            <person name="Brodie E.L."/>
            <person name="Williams K.H."/>
            <person name="Hubbard S.S."/>
            <person name="Banfield J.F."/>
        </authorList>
    </citation>
    <scope>NUCLEOTIDE SEQUENCE [LARGE SCALE GENOMIC DNA]</scope>
</reference>
<keyword evidence="1" id="KW-0472">Membrane</keyword>
<dbReference type="InterPro" id="IPR035681">
    <property type="entry name" value="ComA-like_MBL"/>
</dbReference>
<gene>
    <name evidence="3" type="ORF">A3A05_01630</name>
</gene>
<accession>A0A1F6WV17</accession>